<organism evidence="10 11">
    <name type="scientific">Candidatus Magnetaquiglobus chichijimensis</name>
    <dbReference type="NCBI Taxonomy" id="3141448"/>
    <lineage>
        <taxon>Bacteria</taxon>
        <taxon>Pseudomonadati</taxon>
        <taxon>Pseudomonadota</taxon>
        <taxon>Magnetococcia</taxon>
        <taxon>Magnetococcales</taxon>
        <taxon>Candidatus Magnetaquicoccaceae</taxon>
        <taxon>Candidatus Magnetaquiglobus</taxon>
    </lineage>
</organism>
<dbReference type="PANTHER" id="PTHR30012:SF0">
    <property type="entry name" value="TYPE II SECRETION SYSTEM PROTEIN F-RELATED"/>
    <property type="match status" value="1"/>
</dbReference>
<evidence type="ECO:0000313" key="11">
    <source>
        <dbReference type="Proteomes" id="UP001628193"/>
    </source>
</evidence>
<dbReference type="RefSeq" id="WP_420903955.1">
    <property type="nucleotide sequence ID" value="NZ_BAAFGK010000002.1"/>
</dbReference>
<evidence type="ECO:0000256" key="2">
    <source>
        <dbReference type="ARBA" id="ARBA00005745"/>
    </source>
</evidence>
<keyword evidence="4 8" id="KW-0812">Transmembrane</keyword>
<dbReference type="EMBL" id="BAAFGK010000002">
    <property type="protein sequence ID" value="GAB0056242.1"/>
    <property type="molecule type" value="Genomic_DNA"/>
</dbReference>
<feature type="region of interest" description="Disordered" evidence="7">
    <location>
        <begin position="1"/>
        <end position="28"/>
    </location>
</feature>
<name>A0ABQ0C5S4_9PROT</name>
<comment type="caution">
    <text evidence="10">The sequence shown here is derived from an EMBL/GenBank/DDBJ whole genome shotgun (WGS) entry which is preliminary data.</text>
</comment>
<keyword evidence="6 8" id="KW-0472">Membrane</keyword>
<dbReference type="InterPro" id="IPR011850">
    <property type="entry name" value="T2SS_GspF"/>
</dbReference>
<evidence type="ECO:0000256" key="1">
    <source>
        <dbReference type="ARBA" id="ARBA00004651"/>
    </source>
</evidence>
<feature type="compositionally biased region" description="Basic and acidic residues" evidence="7">
    <location>
        <begin position="11"/>
        <end position="28"/>
    </location>
</feature>
<dbReference type="Proteomes" id="UP001628193">
    <property type="component" value="Unassembled WGS sequence"/>
</dbReference>
<evidence type="ECO:0000256" key="6">
    <source>
        <dbReference type="ARBA" id="ARBA00023136"/>
    </source>
</evidence>
<feature type="transmembrane region" description="Helical" evidence="8">
    <location>
        <begin position="377"/>
        <end position="398"/>
    </location>
</feature>
<evidence type="ECO:0000256" key="4">
    <source>
        <dbReference type="ARBA" id="ARBA00022692"/>
    </source>
</evidence>
<dbReference type="Pfam" id="PF00482">
    <property type="entry name" value="T2SSF"/>
    <property type="match status" value="2"/>
</dbReference>
<feature type="transmembrane region" description="Helical" evidence="8">
    <location>
        <begin position="169"/>
        <end position="193"/>
    </location>
</feature>
<comment type="similarity">
    <text evidence="2">Belongs to the GSP F family.</text>
</comment>
<dbReference type="InterPro" id="IPR003004">
    <property type="entry name" value="GspF/PilC"/>
</dbReference>
<proteinExistence type="inferred from homology"/>
<dbReference type="PANTHER" id="PTHR30012">
    <property type="entry name" value="GENERAL SECRETION PATHWAY PROTEIN"/>
    <property type="match status" value="1"/>
</dbReference>
<feature type="domain" description="Type II secretion system protein GspF" evidence="9">
    <location>
        <begin position="72"/>
        <end position="194"/>
    </location>
</feature>
<dbReference type="InterPro" id="IPR042094">
    <property type="entry name" value="T2SS_GspF_sf"/>
</dbReference>
<reference evidence="10 11" key="1">
    <citation type="submission" date="2024-05" db="EMBL/GenBank/DDBJ databases">
        <authorList>
            <consortium name="Candidatus Magnetaquicoccaceae bacterium FCR-1 genome sequencing consortium"/>
            <person name="Shimoshige H."/>
            <person name="Shimamura S."/>
            <person name="Taoka A."/>
            <person name="Kobayashi H."/>
            <person name="Maekawa T."/>
        </authorList>
    </citation>
    <scope>NUCLEOTIDE SEQUENCE [LARGE SCALE GENOMIC DNA]</scope>
    <source>
        <strain evidence="10 11">FCR-1</strain>
    </source>
</reference>
<keyword evidence="11" id="KW-1185">Reference proteome</keyword>
<dbReference type="NCBIfam" id="TIGR02120">
    <property type="entry name" value="GspF"/>
    <property type="match status" value="1"/>
</dbReference>
<evidence type="ECO:0000256" key="7">
    <source>
        <dbReference type="SAM" id="MobiDB-lite"/>
    </source>
</evidence>
<keyword evidence="3" id="KW-1003">Cell membrane</keyword>
<dbReference type="InterPro" id="IPR018076">
    <property type="entry name" value="T2SS_GspF_dom"/>
</dbReference>
<comment type="subcellular location">
    <subcellularLocation>
        <location evidence="1">Cell membrane</location>
        <topology evidence="1">Multi-pass membrane protein</topology>
    </subcellularLocation>
</comment>
<evidence type="ECO:0000256" key="8">
    <source>
        <dbReference type="SAM" id="Phobius"/>
    </source>
</evidence>
<evidence type="ECO:0000313" key="10">
    <source>
        <dbReference type="EMBL" id="GAB0056242.1"/>
    </source>
</evidence>
<reference evidence="10 11" key="2">
    <citation type="submission" date="2024-09" db="EMBL/GenBank/DDBJ databases">
        <title>Draft genome sequence of Candidatus Magnetaquicoccaceae bacterium FCR-1.</title>
        <authorList>
            <person name="Shimoshige H."/>
            <person name="Shimamura S."/>
            <person name="Taoka A."/>
            <person name="Kobayashi H."/>
            <person name="Maekawa T."/>
        </authorList>
    </citation>
    <scope>NUCLEOTIDE SEQUENCE [LARGE SCALE GENOMIC DNA]</scope>
    <source>
        <strain evidence="10 11">FCR-1</strain>
    </source>
</reference>
<keyword evidence="5 8" id="KW-1133">Transmembrane helix</keyword>
<dbReference type="PRINTS" id="PR00812">
    <property type="entry name" value="BCTERIALGSPF"/>
</dbReference>
<protein>
    <submittedName>
        <fullName evidence="10">Type II secretion system protein F</fullName>
    </submittedName>
</protein>
<sequence length="405" mass="44169">MSTFEYTALDGRGRTRKGVEEGDSPREVRDRLREQGLTPLTLQEIHKGNTHPQSSLFSPTRGIGGAELTLATRQLATLLKAALPVEEALNTVSQQTDHKKLRVILLAVRARVLEGRSLATALDDYPDLFNDLYRETIAAGESSGQLDQVLERLANHLEKSRKLKSGVGLALIYPAVVVFFSLLVAGALVTYVVPEVTRVFEDFGQDLPPLTRGLIALSEFLRHYGAWLLVGLFAAVVAMRALLRREGPKRAWHRLHLRLPIVAALTRGIHTARFARTLGILTGSGVPILEGLRIAARGVGNLPMREAVNRAAERVREGGTVHQALAESRIFSPLVVHLIASGEASGNLANMLDRAAEAQEQEVESLVGVLTGMLEPLLIFLMGGMVLTIVVAILLPIFNLNQLIQ</sequence>
<gene>
    <name evidence="10" type="primary">epsF_1</name>
    <name evidence="10" type="ORF">SIID45300_00547</name>
</gene>
<accession>A0ABQ0C5S4</accession>
<feature type="domain" description="Type II secretion system protein GspF" evidence="9">
    <location>
        <begin position="274"/>
        <end position="396"/>
    </location>
</feature>
<dbReference type="Gene3D" id="1.20.81.30">
    <property type="entry name" value="Type II secretion system (T2SS), domain F"/>
    <property type="match status" value="2"/>
</dbReference>
<evidence type="ECO:0000259" key="9">
    <source>
        <dbReference type="Pfam" id="PF00482"/>
    </source>
</evidence>
<feature type="transmembrane region" description="Helical" evidence="8">
    <location>
        <begin position="224"/>
        <end position="243"/>
    </location>
</feature>
<evidence type="ECO:0000256" key="5">
    <source>
        <dbReference type="ARBA" id="ARBA00022989"/>
    </source>
</evidence>
<evidence type="ECO:0000256" key="3">
    <source>
        <dbReference type="ARBA" id="ARBA00022475"/>
    </source>
</evidence>